<organism evidence="1 2">
    <name type="scientific">Ensifer adhaerens</name>
    <name type="common">Sinorhizobium morelense</name>
    <dbReference type="NCBI Taxonomy" id="106592"/>
    <lineage>
        <taxon>Bacteria</taxon>
        <taxon>Pseudomonadati</taxon>
        <taxon>Pseudomonadota</taxon>
        <taxon>Alphaproteobacteria</taxon>
        <taxon>Hyphomicrobiales</taxon>
        <taxon>Rhizobiaceae</taxon>
        <taxon>Sinorhizobium/Ensifer group</taxon>
        <taxon>Ensifer</taxon>
    </lineage>
</organism>
<keyword evidence="2" id="KW-1185">Reference proteome</keyword>
<gene>
    <name evidence="1" type="ORF">J2Z19_001592</name>
</gene>
<dbReference type="EMBL" id="JAGGJR010000002">
    <property type="protein sequence ID" value="MBP1871880.1"/>
    <property type="molecule type" value="Genomic_DNA"/>
</dbReference>
<protein>
    <submittedName>
        <fullName evidence="1">Transcriptional regulator GlxA family with amidase domain</fullName>
    </submittedName>
</protein>
<dbReference type="Proteomes" id="UP000823773">
    <property type="component" value="Unassembled WGS sequence"/>
</dbReference>
<reference evidence="1" key="1">
    <citation type="submission" date="2021-03" db="EMBL/GenBank/DDBJ databases">
        <title>Genomic Encyclopedia of Type Strains, Phase IV (KMG-IV): sequencing the most valuable type-strain genomes for metagenomic binning, comparative biology and taxonomic classification.</title>
        <authorList>
            <person name="Goeker M."/>
        </authorList>
    </citation>
    <scope>NUCLEOTIDE SEQUENCE</scope>
    <source>
        <strain evidence="1">DSM 18131</strain>
    </source>
</reference>
<comment type="caution">
    <text evidence="1">The sequence shown here is derived from an EMBL/GenBank/DDBJ whole genome shotgun (WGS) entry which is preliminary data.</text>
</comment>
<name>A0ACC5SSW9_ENSAD</name>
<sequence>MALSLICRSGLTACGKAKPGAVDLLEPIWTGAGHSCQSSAMFPKNTDGADLTVSILVLPETGPMAVYGLYEVMSHVGRFDAGTRRPPVRRLRPRIVARQMEPFPSAIGVPIAPQETIDTQADADLIIICDLELGPTDVPSGRWSQEIAWVREQLRRGATVCSTCSGSLLLAEAGLLDGKDAASHWTAAGLFRDLYPAVRFRPERILCESGYDGRLMTSGGASAWQELVLYLIGRFCGPTEAARIAKLFLIGDRRDGQLPFAAMAQPRRHEDAIIAGSQIWIADHYAVSNPATRMVEQSGLPERTFKRRFKQATGYAPVDYVQAIRIEEAKQILETSDGGIDDVAADVGYEDPTFFRRLFKRMAGISPAQYRQRFRARYP</sequence>
<proteinExistence type="predicted"/>
<accession>A0ACC5SSW9</accession>
<evidence type="ECO:0000313" key="2">
    <source>
        <dbReference type="Proteomes" id="UP000823773"/>
    </source>
</evidence>
<evidence type="ECO:0000313" key="1">
    <source>
        <dbReference type="EMBL" id="MBP1871880.1"/>
    </source>
</evidence>